<dbReference type="FunFam" id="2.40.50.690:FF:000007">
    <property type="entry name" value="DIS3-like exonuclease 2"/>
    <property type="match status" value="1"/>
</dbReference>
<reference evidence="8" key="2">
    <citation type="submission" date="2023-05" db="EMBL/GenBank/DDBJ databases">
        <authorList>
            <person name="Schelkunov M.I."/>
        </authorList>
    </citation>
    <scope>NUCLEOTIDE SEQUENCE</scope>
    <source>
        <strain evidence="8">Hsosn_3</strain>
        <tissue evidence="8">Leaf</tissue>
    </source>
</reference>
<keyword evidence="5" id="KW-0378">Hydrolase</keyword>
<sequence length="1073" mass="119849">MMILDQHQSHEFVDSKDKKKKRRSNRKSKQISPLSDEEPVQQEGGIITNQRFLRSCPKPIACEKPVADSNARNGYHLSRHSQHQRKYYTSYWSKEAVTAALEKGDVFRALIRVNAHNRLEAYCKIEGVPVDILISGTAAQNRAVEGDIVVIKIDPLSLWTKMKGSSGTSGSASVSDDCNLVPLATVPVSNSCKGKGKVDDAFYDERNTLHWENGSQESVALAGNGLVNGKTLIGCSSEHHDVVTAEQRLCSMTSAFPLKRPTGKVVAIIEKSRRRDGVVGFLDAKHWVSNRKDNSENSEAIQLPLLFSSVEYIAFIPNDSKFPKMMVPIRSLPDCIKKRLEVGDATVGTELVAAQVVDWGEEDNAPEAHVIRVFGCGGDVEPCIAAILFENAIHSFEFSSETLSCLPNVNWVVPLEEYQTRRDIRNLCIFTIDPASTTDVDDALSINWLSSDICRVGVHIADASYFVRPDTALDVEAQFRSTSVYLLRRKLPMLPPLLSENLGSLNPGVERLAFSIFWDINLSGEVLDRWIGRTILQSCCKLSHEHAQDIINGNYDVESFPTLKNGLPLMHGQFQWSNVVESVKSLHAISKTLKEKRYNDGALSLPNPKLDFLFNEDGSPYDFVFHGTMELKSLIEEFMILANTTVAEVITRAYPSTALLRRHPEPNLRKLREFEAFCCKHGLSLDISSSGKLHLSLERIRQELKDDSVLFDILLSYATRPMQTATYFCSGNSEECENDWGHYALAVPLYTHFTSPLRRYPDIVVHRTLAAAVKAEEIYMKKRGKLLDFGVDRTRRCFTSIYFDKDAVESHEAQEALLVTAAEYSVPCTEMLTGVAAHCNERKLASRHVNDAAVKLYMWLLLRKEEVLFSKARVVGLGPRFMSIYIEKLAMERRIYYDEVEGLTAEWLDATCTLVLSLSTSKRVQRRGSPANCRPLEEVMLIVSPHNLMPTVDSSGENRNEVGGSQIEGDASASIVHVQDVEPAVFPLTIRILSTISVALHAVGGDDSPHDVGAKLYVSSYFGCLLLDLVQEQALVIFSWVIPAFKLSCYIKSFSAWKPRMLGFLEAWNGGIP</sequence>
<dbReference type="Gene3D" id="2.40.50.690">
    <property type="match status" value="1"/>
</dbReference>
<evidence type="ECO:0000256" key="4">
    <source>
        <dbReference type="ARBA" id="ARBA00022884"/>
    </source>
</evidence>
<feature type="compositionally biased region" description="Basic and acidic residues" evidence="6">
    <location>
        <begin position="7"/>
        <end position="17"/>
    </location>
</feature>
<comment type="similarity">
    <text evidence="5">Belongs to the RNR ribonuclease family. DIS3L2 subfamily.</text>
</comment>
<keyword evidence="2 5" id="KW-0479">Metal-binding</keyword>
<keyword evidence="4 5" id="KW-0694">RNA-binding</keyword>
<dbReference type="AlphaFoldDB" id="A0AAD8H8S7"/>
<name>A0AAD8H8S7_9APIA</name>
<dbReference type="InterPro" id="IPR001900">
    <property type="entry name" value="RNase_II/R"/>
</dbReference>
<keyword evidence="9" id="KW-1185">Reference proteome</keyword>
<comment type="function">
    <text evidence="5">3'-5'-exoribonuclease that specifically recognizes RNAs polyuridylated at their 3' end and mediates their degradation. Component of an exosome-independent RNA degradation pathway that mediates degradation of cytoplasmic mRNAs that have been deadenylated and subsequently uridylated at their 3'.</text>
</comment>
<feature type="region of interest" description="Disordered" evidence="6">
    <location>
        <begin position="1"/>
        <end position="41"/>
    </location>
</feature>
<evidence type="ECO:0000256" key="2">
    <source>
        <dbReference type="ARBA" id="ARBA00022723"/>
    </source>
</evidence>
<evidence type="ECO:0000313" key="8">
    <source>
        <dbReference type="EMBL" id="KAK1361916.1"/>
    </source>
</evidence>
<dbReference type="GO" id="GO:0046872">
    <property type="term" value="F:metal ion binding"/>
    <property type="evidence" value="ECO:0007669"/>
    <property type="project" value="UniProtKB-KW"/>
</dbReference>
<dbReference type="EMBL" id="JAUIZM010000010">
    <property type="protein sequence ID" value="KAK1361916.1"/>
    <property type="molecule type" value="Genomic_DNA"/>
</dbReference>
<dbReference type="SMART" id="SM00955">
    <property type="entry name" value="RNB"/>
    <property type="match status" value="1"/>
</dbReference>
<dbReference type="InterPro" id="IPR041505">
    <property type="entry name" value="Dis3_CSD2"/>
</dbReference>
<dbReference type="Pfam" id="PF17849">
    <property type="entry name" value="OB_Dis3"/>
    <property type="match status" value="1"/>
</dbReference>
<keyword evidence="5" id="KW-0464">Manganese</keyword>
<dbReference type="GO" id="GO:0000175">
    <property type="term" value="F:3'-5'-RNA exonuclease activity"/>
    <property type="evidence" value="ECO:0007669"/>
    <property type="project" value="UniProtKB-UniRule"/>
</dbReference>
<dbReference type="EC" id="3.1.13.-" evidence="5"/>
<comment type="caution">
    <text evidence="8">The sequence shown here is derived from an EMBL/GenBank/DDBJ whole genome shotgun (WGS) entry which is preliminary data.</text>
</comment>
<comment type="cofactor">
    <cofactor evidence="5">
        <name>Mg(2+)</name>
        <dbReference type="ChEBI" id="CHEBI:18420"/>
    </cofactor>
    <cofactor evidence="5">
        <name>Mn(2+)</name>
        <dbReference type="ChEBI" id="CHEBI:29035"/>
    </cofactor>
</comment>
<dbReference type="InterPro" id="IPR050180">
    <property type="entry name" value="RNR_Ribonuclease"/>
</dbReference>
<feature type="domain" description="RNB" evidence="7">
    <location>
        <begin position="421"/>
        <end position="775"/>
    </location>
</feature>
<dbReference type="GO" id="GO:0000932">
    <property type="term" value="C:P-body"/>
    <property type="evidence" value="ECO:0007669"/>
    <property type="project" value="UniProtKB-SubCell"/>
</dbReference>
<evidence type="ECO:0000313" key="9">
    <source>
        <dbReference type="Proteomes" id="UP001237642"/>
    </source>
</evidence>
<keyword evidence="5" id="KW-0540">Nuclease</keyword>
<evidence type="ECO:0000256" key="6">
    <source>
        <dbReference type="SAM" id="MobiDB-lite"/>
    </source>
</evidence>
<dbReference type="Gene3D" id="2.40.50.700">
    <property type="match status" value="1"/>
</dbReference>
<dbReference type="PANTHER" id="PTHR23355">
    <property type="entry name" value="RIBONUCLEASE"/>
    <property type="match status" value="1"/>
</dbReference>
<dbReference type="SUPFAM" id="SSF50249">
    <property type="entry name" value="Nucleic acid-binding proteins"/>
    <property type="match status" value="3"/>
</dbReference>
<feature type="compositionally biased region" description="Basic residues" evidence="6">
    <location>
        <begin position="18"/>
        <end position="29"/>
    </location>
</feature>
<keyword evidence="3 5" id="KW-0460">Magnesium</keyword>
<organism evidence="8 9">
    <name type="scientific">Heracleum sosnowskyi</name>
    <dbReference type="NCBI Taxonomy" id="360622"/>
    <lineage>
        <taxon>Eukaryota</taxon>
        <taxon>Viridiplantae</taxon>
        <taxon>Streptophyta</taxon>
        <taxon>Embryophyta</taxon>
        <taxon>Tracheophyta</taxon>
        <taxon>Spermatophyta</taxon>
        <taxon>Magnoliopsida</taxon>
        <taxon>eudicotyledons</taxon>
        <taxon>Gunneridae</taxon>
        <taxon>Pentapetalae</taxon>
        <taxon>asterids</taxon>
        <taxon>campanulids</taxon>
        <taxon>Apiales</taxon>
        <taxon>Apiaceae</taxon>
        <taxon>Apioideae</taxon>
        <taxon>apioid superclade</taxon>
        <taxon>Tordylieae</taxon>
        <taxon>Tordyliinae</taxon>
        <taxon>Heracleum</taxon>
    </lineage>
</organism>
<reference evidence="8" key="1">
    <citation type="submission" date="2023-02" db="EMBL/GenBank/DDBJ databases">
        <title>Genome of toxic invasive species Heracleum sosnowskyi carries increased number of genes despite the absence of recent whole-genome duplications.</title>
        <authorList>
            <person name="Schelkunov M."/>
            <person name="Shtratnikova V."/>
            <person name="Makarenko M."/>
            <person name="Klepikova A."/>
            <person name="Omelchenko D."/>
            <person name="Novikova G."/>
            <person name="Obukhova E."/>
            <person name="Bogdanov V."/>
            <person name="Penin A."/>
            <person name="Logacheva M."/>
        </authorList>
    </citation>
    <scope>NUCLEOTIDE SEQUENCE</scope>
    <source>
        <strain evidence="8">Hsosn_3</strain>
        <tissue evidence="8">Leaf</tissue>
    </source>
</reference>
<gene>
    <name evidence="8" type="ORF">POM88_046390</name>
</gene>
<dbReference type="HAMAP" id="MF_03045">
    <property type="entry name" value="DIS3L2"/>
    <property type="match status" value="1"/>
</dbReference>
<dbReference type="Pfam" id="PF00773">
    <property type="entry name" value="RNB"/>
    <property type="match status" value="1"/>
</dbReference>
<keyword evidence="5 8" id="KW-0269">Exonuclease</keyword>
<comment type="subcellular location">
    <subcellularLocation>
        <location evidence="5">Cytoplasm</location>
    </subcellularLocation>
    <subcellularLocation>
        <location evidence="5">Cytoplasm</location>
        <location evidence="5">P-body</location>
    </subcellularLocation>
</comment>
<dbReference type="GO" id="GO:1990074">
    <property type="term" value="P:polyuridylation-dependent mRNA catabolic process"/>
    <property type="evidence" value="ECO:0007669"/>
    <property type="project" value="UniProtKB-UniRule"/>
</dbReference>
<dbReference type="GO" id="GO:0000956">
    <property type="term" value="P:nuclear-transcribed mRNA catabolic process"/>
    <property type="evidence" value="ECO:0007669"/>
    <property type="project" value="UniProtKB-UniRule"/>
</dbReference>
<evidence type="ECO:0000259" key="7">
    <source>
        <dbReference type="SMART" id="SM00955"/>
    </source>
</evidence>
<evidence type="ECO:0000256" key="5">
    <source>
        <dbReference type="HAMAP-Rule" id="MF_03045"/>
    </source>
</evidence>
<dbReference type="GO" id="GO:0003723">
    <property type="term" value="F:RNA binding"/>
    <property type="evidence" value="ECO:0007669"/>
    <property type="project" value="UniProtKB-KW"/>
</dbReference>
<dbReference type="InterPro" id="IPR028591">
    <property type="entry name" value="DIS3L2"/>
</dbReference>
<dbReference type="InterPro" id="IPR012340">
    <property type="entry name" value="NA-bd_OB-fold"/>
</dbReference>
<dbReference type="PROSITE" id="PS01175">
    <property type="entry name" value="RIBONUCLEASE_II"/>
    <property type="match status" value="1"/>
</dbReference>
<dbReference type="InterPro" id="IPR022966">
    <property type="entry name" value="RNase_II/R_CS"/>
</dbReference>
<feature type="binding site" evidence="5">
    <location>
        <position position="433"/>
    </location>
    <ligand>
        <name>Mg(2+)</name>
        <dbReference type="ChEBI" id="CHEBI:18420"/>
    </ligand>
</feature>
<keyword evidence="1 5" id="KW-0963">Cytoplasm</keyword>
<proteinExistence type="inferred from homology"/>
<feature type="site" description="Important for catalytic activity" evidence="5">
    <location>
        <position position="441"/>
    </location>
</feature>
<evidence type="ECO:0000256" key="3">
    <source>
        <dbReference type="ARBA" id="ARBA00022842"/>
    </source>
</evidence>
<evidence type="ECO:0000256" key="1">
    <source>
        <dbReference type="ARBA" id="ARBA00022490"/>
    </source>
</evidence>
<dbReference type="PANTHER" id="PTHR23355:SF9">
    <property type="entry name" value="DIS3-LIKE EXONUCLEASE 2"/>
    <property type="match status" value="1"/>
</dbReference>
<protein>
    <recommendedName>
        <fullName evidence="5">DIS3-like exonuclease 2</fullName>
        <ecNumber evidence="5">3.1.13.-</ecNumber>
    </recommendedName>
</protein>
<dbReference type="Proteomes" id="UP001237642">
    <property type="component" value="Unassembled WGS sequence"/>
</dbReference>
<accession>A0AAD8H8S7</accession>
<feature type="binding site" evidence="5">
    <location>
        <position position="442"/>
    </location>
    <ligand>
        <name>Mg(2+)</name>
        <dbReference type="ChEBI" id="CHEBI:18420"/>
    </ligand>
</feature>